<evidence type="ECO:0000313" key="8">
    <source>
        <dbReference type="EMBL" id="MBL3657476.1"/>
    </source>
</evidence>
<keyword evidence="3" id="KW-0731">Sigma factor</keyword>
<dbReference type="Gene3D" id="1.10.10.10">
    <property type="entry name" value="Winged helix-like DNA-binding domain superfamily/Winged helix DNA-binding domain"/>
    <property type="match status" value="1"/>
</dbReference>
<dbReference type="RefSeq" id="WP_202245267.1">
    <property type="nucleotide sequence ID" value="NZ_JAESIY010000008.1"/>
</dbReference>
<keyword evidence="9" id="KW-1185">Reference proteome</keyword>
<evidence type="ECO:0000259" key="7">
    <source>
        <dbReference type="Pfam" id="PF08281"/>
    </source>
</evidence>
<protein>
    <submittedName>
        <fullName evidence="8">Sigma-70 family RNA polymerase sigma factor</fullName>
    </submittedName>
</protein>
<organism evidence="8 9">
    <name type="scientific">Fulvivirga sediminis</name>
    <dbReference type="NCBI Taxonomy" id="2803949"/>
    <lineage>
        <taxon>Bacteria</taxon>
        <taxon>Pseudomonadati</taxon>
        <taxon>Bacteroidota</taxon>
        <taxon>Cytophagia</taxon>
        <taxon>Cytophagales</taxon>
        <taxon>Fulvivirgaceae</taxon>
        <taxon>Fulvivirga</taxon>
    </lineage>
</organism>
<dbReference type="GO" id="GO:0006352">
    <property type="term" value="P:DNA-templated transcription initiation"/>
    <property type="evidence" value="ECO:0007669"/>
    <property type="project" value="InterPro"/>
</dbReference>
<dbReference type="InterPro" id="IPR036388">
    <property type="entry name" value="WH-like_DNA-bd_sf"/>
</dbReference>
<dbReference type="InterPro" id="IPR014284">
    <property type="entry name" value="RNA_pol_sigma-70_dom"/>
</dbReference>
<feature type="domain" description="RNA polymerase sigma-70 region 2" evidence="6">
    <location>
        <begin position="36"/>
        <end position="103"/>
    </location>
</feature>
<dbReference type="GO" id="GO:0003677">
    <property type="term" value="F:DNA binding"/>
    <property type="evidence" value="ECO:0007669"/>
    <property type="project" value="UniProtKB-KW"/>
</dbReference>
<dbReference type="InterPro" id="IPR013249">
    <property type="entry name" value="RNA_pol_sigma70_r4_t2"/>
</dbReference>
<evidence type="ECO:0000259" key="6">
    <source>
        <dbReference type="Pfam" id="PF04542"/>
    </source>
</evidence>
<dbReference type="PANTHER" id="PTHR43133:SF8">
    <property type="entry name" value="RNA POLYMERASE SIGMA FACTOR HI_1459-RELATED"/>
    <property type="match status" value="1"/>
</dbReference>
<feature type="domain" description="RNA polymerase sigma factor 70 region 4 type 2" evidence="7">
    <location>
        <begin position="134"/>
        <end position="185"/>
    </location>
</feature>
<dbReference type="AlphaFoldDB" id="A0A937K1H1"/>
<evidence type="ECO:0000313" key="9">
    <source>
        <dbReference type="Proteomes" id="UP000659388"/>
    </source>
</evidence>
<dbReference type="InterPro" id="IPR039425">
    <property type="entry name" value="RNA_pol_sigma-70-like"/>
</dbReference>
<comment type="caution">
    <text evidence="8">The sequence shown here is derived from an EMBL/GenBank/DDBJ whole genome shotgun (WGS) entry which is preliminary data.</text>
</comment>
<gene>
    <name evidence="8" type="ORF">JL102_15115</name>
</gene>
<comment type="similarity">
    <text evidence="1">Belongs to the sigma-70 factor family. ECF subfamily.</text>
</comment>
<evidence type="ECO:0000256" key="3">
    <source>
        <dbReference type="ARBA" id="ARBA00023082"/>
    </source>
</evidence>
<name>A0A937K1H1_9BACT</name>
<keyword evidence="2" id="KW-0805">Transcription regulation</keyword>
<keyword evidence="4" id="KW-0238">DNA-binding</keyword>
<proteinExistence type="inferred from homology"/>
<dbReference type="SUPFAM" id="SSF88659">
    <property type="entry name" value="Sigma3 and sigma4 domains of RNA polymerase sigma factors"/>
    <property type="match status" value="1"/>
</dbReference>
<dbReference type="InterPro" id="IPR007627">
    <property type="entry name" value="RNA_pol_sigma70_r2"/>
</dbReference>
<evidence type="ECO:0000256" key="4">
    <source>
        <dbReference type="ARBA" id="ARBA00023125"/>
    </source>
</evidence>
<dbReference type="PANTHER" id="PTHR43133">
    <property type="entry name" value="RNA POLYMERASE ECF-TYPE SIGMA FACTO"/>
    <property type="match status" value="1"/>
</dbReference>
<dbReference type="GO" id="GO:0016987">
    <property type="term" value="F:sigma factor activity"/>
    <property type="evidence" value="ECO:0007669"/>
    <property type="project" value="UniProtKB-KW"/>
</dbReference>
<dbReference type="InterPro" id="IPR013325">
    <property type="entry name" value="RNA_pol_sigma_r2"/>
</dbReference>
<sequence length="193" mass="23033">MENSLRLTYRKNLNEEKLEIDIIEDCKQNPQAFEPLYTKYFEKIYSFIFYRIESANTASELTSQTFLNALSKIHQFTYKGIPFSSWLYRIALNECNAYYRKSKSSRLIILDDKTLDFLSEEVGTDSAYREEHFQKLEATIHTLKPEQVQLLQLRFFDNLSFREIAQILDIKENNAKVKLYRILDKVRLKMDIK</sequence>
<evidence type="ECO:0000256" key="2">
    <source>
        <dbReference type="ARBA" id="ARBA00023015"/>
    </source>
</evidence>
<dbReference type="SUPFAM" id="SSF88946">
    <property type="entry name" value="Sigma2 domain of RNA polymerase sigma factors"/>
    <property type="match status" value="1"/>
</dbReference>
<dbReference type="NCBIfam" id="TIGR02937">
    <property type="entry name" value="sigma70-ECF"/>
    <property type="match status" value="1"/>
</dbReference>
<dbReference type="EMBL" id="JAESIY010000008">
    <property type="protein sequence ID" value="MBL3657476.1"/>
    <property type="molecule type" value="Genomic_DNA"/>
</dbReference>
<evidence type="ECO:0000256" key="5">
    <source>
        <dbReference type="ARBA" id="ARBA00023163"/>
    </source>
</evidence>
<reference evidence="8" key="1">
    <citation type="submission" date="2021-01" db="EMBL/GenBank/DDBJ databases">
        <title>Fulvivirga kasyanovii gen. nov., sp nov., a novel member of the phylum Bacteroidetes isolated from seawater in a mussel farm.</title>
        <authorList>
            <person name="Zhao L.-H."/>
            <person name="Wang Z.-J."/>
        </authorList>
    </citation>
    <scope>NUCLEOTIDE SEQUENCE</scope>
    <source>
        <strain evidence="8">2943</strain>
    </source>
</reference>
<accession>A0A937K1H1</accession>
<dbReference type="Proteomes" id="UP000659388">
    <property type="component" value="Unassembled WGS sequence"/>
</dbReference>
<keyword evidence="5" id="KW-0804">Transcription</keyword>
<dbReference type="Pfam" id="PF08281">
    <property type="entry name" value="Sigma70_r4_2"/>
    <property type="match status" value="1"/>
</dbReference>
<dbReference type="InterPro" id="IPR013324">
    <property type="entry name" value="RNA_pol_sigma_r3/r4-like"/>
</dbReference>
<evidence type="ECO:0000256" key="1">
    <source>
        <dbReference type="ARBA" id="ARBA00010641"/>
    </source>
</evidence>
<dbReference type="CDD" id="cd06171">
    <property type="entry name" value="Sigma70_r4"/>
    <property type="match status" value="1"/>
</dbReference>
<dbReference type="Pfam" id="PF04542">
    <property type="entry name" value="Sigma70_r2"/>
    <property type="match status" value="1"/>
</dbReference>
<dbReference type="Gene3D" id="1.10.1740.10">
    <property type="match status" value="1"/>
</dbReference>